<reference evidence="1" key="1">
    <citation type="submission" date="2014-09" db="EMBL/GenBank/DDBJ databases">
        <authorList>
            <person name="Magalhaes I.L.F."/>
            <person name="Oliveira U."/>
            <person name="Santos F.R."/>
            <person name="Vidigal T.H.D.A."/>
            <person name="Brescovit A.D."/>
            <person name="Santos A.J."/>
        </authorList>
    </citation>
    <scope>NUCLEOTIDE SEQUENCE</scope>
    <source>
        <tissue evidence="1">Shoot tissue taken approximately 20 cm above the soil surface</tissue>
    </source>
</reference>
<dbReference type="AlphaFoldDB" id="A0A0A9CIG7"/>
<organism evidence="1">
    <name type="scientific">Arundo donax</name>
    <name type="common">Giant reed</name>
    <name type="synonym">Donax arundinaceus</name>
    <dbReference type="NCBI Taxonomy" id="35708"/>
    <lineage>
        <taxon>Eukaryota</taxon>
        <taxon>Viridiplantae</taxon>
        <taxon>Streptophyta</taxon>
        <taxon>Embryophyta</taxon>
        <taxon>Tracheophyta</taxon>
        <taxon>Spermatophyta</taxon>
        <taxon>Magnoliopsida</taxon>
        <taxon>Liliopsida</taxon>
        <taxon>Poales</taxon>
        <taxon>Poaceae</taxon>
        <taxon>PACMAD clade</taxon>
        <taxon>Arundinoideae</taxon>
        <taxon>Arundineae</taxon>
        <taxon>Arundo</taxon>
    </lineage>
</organism>
<reference evidence="1" key="2">
    <citation type="journal article" date="2015" name="Data Brief">
        <title>Shoot transcriptome of the giant reed, Arundo donax.</title>
        <authorList>
            <person name="Barrero R.A."/>
            <person name="Guerrero F.D."/>
            <person name="Moolhuijzen P."/>
            <person name="Goolsby J.A."/>
            <person name="Tidwell J."/>
            <person name="Bellgard S.E."/>
            <person name="Bellgard M.I."/>
        </authorList>
    </citation>
    <scope>NUCLEOTIDE SEQUENCE</scope>
    <source>
        <tissue evidence="1">Shoot tissue taken approximately 20 cm above the soil surface</tissue>
    </source>
</reference>
<name>A0A0A9CIG7_ARUDO</name>
<dbReference type="EMBL" id="GBRH01226568">
    <property type="protein sequence ID" value="JAD71327.1"/>
    <property type="molecule type" value="Transcribed_RNA"/>
</dbReference>
<evidence type="ECO:0000313" key="1">
    <source>
        <dbReference type="EMBL" id="JAD71327.1"/>
    </source>
</evidence>
<proteinExistence type="predicted"/>
<protein>
    <submittedName>
        <fullName evidence="1">Uncharacterized protein</fullName>
    </submittedName>
</protein>
<accession>A0A0A9CIG7</accession>
<sequence length="55" mass="6216">MFRTGYLVNGCMKFGGQAAVYSLGWTNPCYGLRIFVSLYLKQYTNFSLHGAFLPI</sequence>